<proteinExistence type="predicted"/>
<dbReference type="VEuPathDB" id="FungiDB:PPTG_03487"/>
<dbReference type="Gene3D" id="3.90.180.10">
    <property type="entry name" value="Medium-chain alcohol dehydrogenases, catalytic domain"/>
    <property type="match status" value="1"/>
</dbReference>
<name>W2R534_PHYN3</name>
<evidence type="ECO:0000313" key="1">
    <source>
        <dbReference type="EMBL" id="ETN20493.1"/>
    </source>
</evidence>
<dbReference type="RefSeq" id="XP_008894410.1">
    <property type="nucleotide sequence ID" value="XM_008896162.1"/>
</dbReference>
<dbReference type="AlphaFoldDB" id="W2R534"/>
<dbReference type="GeneID" id="20173657"/>
<gene>
    <name evidence="1" type="ORF">PPTG_03487</name>
</gene>
<reference evidence="2" key="1">
    <citation type="submission" date="2011-12" db="EMBL/GenBank/DDBJ databases">
        <authorList>
            <consortium name="The Broad Institute Genome Sequencing Platform"/>
            <person name="Russ C."/>
            <person name="Tyler B."/>
            <person name="Panabieres F."/>
            <person name="Shan W."/>
            <person name="Tripathy S."/>
            <person name="Grunwald N."/>
            <person name="Machado M."/>
            <person name="Young S.K."/>
            <person name="Zeng Q."/>
            <person name="Gargeya S."/>
            <person name="Fitzgerald M."/>
            <person name="Haas B."/>
            <person name="Abouelleil A."/>
            <person name="Alvarado L."/>
            <person name="Arachchi H.M."/>
            <person name="Berlin A."/>
            <person name="Chapman S.B."/>
            <person name="Gearin G."/>
            <person name="Goldberg J."/>
            <person name="Griggs A."/>
            <person name="Gujja S."/>
            <person name="Hansen M."/>
            <person name="Heiman D."/>
            <person name="Howarth C."/>
            <person name="Larimer J."/>
            <person name="Lui A."/>
            <person name="MacDonald P.J.P."/>
            <person name="McCowen C."/>
            <person name="Montmayeur A."/>
            <person name="Murphy C."/>
            <person name="Neiman D."/>
            <person name="Pearson M."/>
            <person name="Priest M."/>
            <person name="Roberts A."/>
            <person name="Saif S."/>
            <person name="Shea T."/>
            <person name="Sisk P."/>
            <person name="Stolte C."/>
            <person name="Sykes S."/>
            <person name="Wortman J."/>
            <person name="Nusbaum C."/>
            <person name="Birren B."/>
        </authorList>
    </citation>
    <scope>NUCLEOTIDE SEQUENCE [LARGE SCALE GENOMIC DNA]</scope>
    <source>
        <strain evidence="2">INRA-310</strain>
    </source>
</reference>
<evidence type="ECO:0000313" key="2">
    <source>
        <dbReference type="Proteomes" id="UP000018817"/>
    </source>
</evidence>
<dbReference type="EMBL" id="KI669564">
    <property type="protein sequence ID" value="ETN20493.1"/>
    <property type="molecule type" value="Genomic_DNA"/>
</dbReference>
<dbReference type="InterPro" id="IPR011032">
    <property type="entry name" value="GroES-like_sf"/>
</dbReference>
<dbReference type="STRING" id="761204.W2R534"/>
<organism evidence="1 2">
    <name type="scientific">Phytophthora nicotianae (strain INRA-310)</name>
    <name type="common">Phytophthora parasitica</name>
    <dbReference type="NCBI Taxonomy" id="761204"/>
    <lineage>
        <taxon>Eukaryota</taxon>
        <taxon>Sar</taxon>
        <taxon>Stramenopiles</taxon>
        <taxon>Oomycota</taxon>
        <taxon>Peronosporomycetes</taxon>
        <taxon>Peronosporales</taxon>
        <taxon>Peronosporaceae</taxon>
        <taxon>Phytophthora</taxon>
    </lineage>
</organism>
<dbReference type="Proteomes" id="UP000018817">
    <property type="component" value="Unassembled WGS sequence"/>
</dbReference>
<dbReference type="OMA" id="FTYFSAY"/>
<protein>
    <submittedName>
        <fullName evidence="1">Uncharacterized protein</fullName>
    </submittedName>
</protein>
<sequence length="129" mass="14239">MLAGSSVNNLLVAVCDETVFTYFSAYKDGASGYADYIRLDSNCSCKIPDNIVSDVSASLLCLARRYSLHSIKKYRSLETASVSSAWKDWRYLTIQFIQKEIHALGAETFYDLSDPEDQKKAAAALSSSS</sequence>
<reference evidence="1 2" key="2">
    <citation type="submission" date="2013-11" db="EMBL/GenBank/DDBJ databases">
        <title>The Genome Sequence of Phytophthora parasitica INRA-310.</title>
        <authorList>
            <consortium name="The Broad Institute Genomics Platform"/>
            <person name="Russ C."/>
            <person name="Tyler B."/>
            <person name="Panabieres F."/>
            <person name="Shan W."/>
            <person name="Tripathy S."/>
            <person name="Grunwald N."/>
            <person name="Machado M."/>
            <person name="Johnson C.S."/>
            <person name="Arredondo F."/>
            <person name="Hong C."/>
            <person name="Coffey M."/>
            <person name="Young S.K."/>
            <person name="Zeng Q."/>
            <person name="Gargeya S."/>
            <person name="Fitzgerald M."/>
            <person name="Abouelleil A."/>
            <person name="Alvarado L."/>
            <person name="Chapman S.B."/>
            <person name="Gainer-Dewar J."/>
            <person name="Goldberg J."/>
            <person name="Griggs A."/>
            <person name="Gujja S."/>
            <person name="Hansen M."/>
            <person name="Howarth C."/>
            <person name="Imamovic A."/>
            <person name="Ireland A."/>
            <person name="Larimer J."/>
            <person name="McCowan C."/>
            <person name="Murphy C."/>
            <person name="Pearson M."/>
            <person name="Poon T.W."/>
            <person name="Priest M."/>
            <person name="Roberts A."/>
            <person name="Saif S."/>
            <person name="Shea T."/>
            <person name="Sykes S."/>
            <person name="Wortman J."/>
            <person name="Nusbaum C."/>
            <person name="Birren B."/>
        </authorList>
    </citation>
    <scope>NUCLEOTIDE SEQUENCE [LARGE SCALE GENOMIC DNA]</scope>
    <source>
        <strain evidence="1 2">INRA-310</strain>
    </source>
</reference>
<dbReference type="SUPFAM" id="SSF50129">
    <property type="entry name" value="GroES-like"/>
    <property type="match status" value="1"/>
</dbReference>
<accession>W2R534</accession>